<evidence type="ECO:0000313" key="1">
    <source>
        <dbReference type="EMBL" id="JAD56453.1"/>
    </source>
</evidence>
<dbReference type="EMBL" id="GBRH01241442">
    <property type="protein sequence ID" value="JAD56453.1"/>
    <property type="molecule type" value="Transcribed_RNA"/>
</dbReference>
<proteinExistence type="predicted"/>
<protein>
    <submittedName>
        <fullName evidence="1">Uncharacterized protein</fullName>
    </submittedName>
</protein>
<name>A0A0A9B2S2_ARUDO</name>
<accession>A0A0A9B2S2</accession>
<sequence length="38" mass="4435">MQTNKKKKEMNVTSDLNHSVQTSQCIAILVIHRKLKRI</sequence>
<reference evidence="1" key="2">
    <citation type="journal article" date="2015" name="Data Brief">
        <title>Shoot transcriptome of the giant reed, Arundo donax.</title>
        <authorList>
            <person name="Barrero R.A."/>
            <person name="Guerrero F.D."/>
            <person name="Moolhuijzen P."/>
            <person name="Goolsby J.A."/>
            <person name="Tidwell J."/>
            <person name="Bellgard S.E."/>
            <person name="Bellgard M.I."/>
        </authorList>
    </citation>
    <scope>NUCLEOTIDE SEQUENCE</scope>
    <source>
        <tissue evidence="1">Shoot tissue taken approximately 20 cm above the soil surface</tissue>
    </source>
</reference>
<reference evidence="1" key="1">
    <citation type="submission" date="2014-09" db="EMBL/GenBank/DDBJ databases">
        <authorList>
            <person name="Magalhaes I.L.F."/>
            <person name="Oliveira U."/>
            <person name="Santos F.R."/>
            <person name="Vidigal T.H.D.A."/>
            <person name="Brescovit A.D."/>
            <person name="Santos A.J."/>
        </authorList>
    </citation>
    <scope>NUCLEOTIDE SEQUENCE</scope>
    <source>
        <tissue evidence="1">Shoot tissue taken approximately 20 cm above the soil surface</tissue>
    </source>
</reference>
<dbReference type="AlphaFoldDB" id="A0A0A9B2S2"/>
<organism evidence="1">
    <name type="scientific">Arundo donax</name>
    <name type="common">Giant reed</name>
    <name type="synonym">Donax arundinaceus</name>
    <dbReference type="NCBI Taxonomy" id="35708"/>
    <lineage>
        <taxon>Eukaryota</taxon>
        <taxon>Viridiplantae</taxon>
        <taxon>Streptophyta</taxon>
        <taxon>Embryophyta</taxon>
        <taxon>Tracheophyta</taxon>
        <taxon>Spermatophyta</taxon>
        <taxon>Magnoliopsida</taxon>
        <taxon>Liliopsida</taxon>
        <taxon>Poales</taxon>
        <taxon>Poaceae</taxon>
        <taxon>PACMAD clade</taxon>
        <taxon>Arundinoideae</taxon>
        <taxon>Arundineae</taxon>
        <taxon>Arundo</taxon>
    </lineage>
</organism>